<evidence type="ECO:0000256" key="2">
    <source>
        <dbReference type="ARBA" id="ARBA00010253"/>
    </source>
</evidence>
<comment type="similarity">
    <text evidence="2">Belongs to the carboxylate-amine ligase family. Glutamate--cysteine ligase type 2 subfamily.</text>
</comment>
<gene>
    <name evidence="12" type="ORF">DBW69_02310</name>
</gene>
<comment type="caution">
    <text evidence="12">The sequence shown here is derived from an EMBL/GenBank/DDBJ whole genome shotgun (WGS) entry which is preliminary data.</text>
</comment>
<reference evidence="12 13" key="1">
    <citation type="journal article" date="2018" name="Microbiome">
        <title>Fine metagenomic profile of the Mediterranean stratified and mixed water columns revealed by assembly and recruitment.</title>
        <authorList>
            <person name="Haro-Moreno J.M."/>
            <person name="Lopez-Perez M."/>
            <person name="De La Torre J.R."/>
            <person name="Picazo A."/>
            <person name="Camacho A."/>
            <person name="Rodriguez-Valera F."/>
        </authorList>
    </citation>
    <scope>NUCLEOTIDE SEQUENCE [LARGE SCALE GENOMIC DNA]</scope>
    <source>
        <strain evidence="12">MED-G55</strain>
    </source>
</reference>
<dbReference type="NCBIfam" id="TIGR01436">
    <property type="entry name" value="glu_cys_lig_pln"/>
    <property type="match status" value="1"/>
</dbReference>
<evidence type="ECO:0000313" key="13">
    <source>
        <dbReference type="Proteomes" id="UP000252132"/>
    </source>
</evidence>
<dbReference type="InterPro" id="IPR006336">
    <property type="entry name" value="GCS2"/>
</dbReference>
<dbReference type="InterPro" id="IPR014746">
    <property type="entry name" value="Gln_synth/guanido_kin_cat_dom"/>
</dbReference>
<evidence type="ECO:0000256" key="7">
    <source>
        <dbReference type="ARBA" id="ARBA00022840"/>
    </source>
</evidence>
<comment type="catalytic activity">
    <reaction evidence="10">
        <text>L-cysteine + L-glutamate + ATP = gamma-L-glutamyl-L-cysteine + ADP + phosphate + H(+)</text>
        <dbReference type="Rhea" id="RHEA:13285"/>
        <dbReference type="ChEBI" id="CHEBI:15378"/>
        <dbReference type="ChEBI" id="CHEBI:29985"/>
        <dbReference type="ChEBI" id="CHEBI:30616"/>
        <dbReference type="ChEBI" id="CHEBI:35235"/>
        <dbReference type="ChEBI" id="CHEBI:43474"/>
        <dbReference type="ChEBI" id="CHEBI:58173"/>
        <dbReference type="ChEBI" id="CHEBI:456216"/>
        <dbReference type="EC" id="6.3.2.2"/>
    </reaction>
</comment>
<evidence type="ECO:0000256" key="1">
    <source>
        <dbReference type="ARBA" id="ARBA00005006"/>
    </source>
</evidence>
<dbReference type="Gene3D" id="3.30.590.20">
    <property type="match status" value="1"/>
</dbReference>
<evidence type="ECO:0000256" key="8">
    <source>
        <dbReference type="ARBA" id="ARBA00022946"/>
    </source>
</evidence>
<feature type="disulfide bond" evidence="11">
    <location>
        <begin position="109"/>
        <end position="328"/>
    </location>
</feature>
<dbReference type="SUPFAM" id="SSF55931">
    <property type="entry name" value="Glutamine synthetase/guanido kinase"/>
    <property type="match status" value="1"/>
</dbReference>
<dbReference type="InterPro" id="IPR035434">
    <property type="entry name" value="GCL_bact_plant"/>
</dbReference>
<dbReference type="Proteomes" id="UP000252132">
    <property type="component" value="Unassembled WGS sequence"/>
</dbReference>
<keyword evidence="9 11" id="KW-1015">Disulfide bond</keyword>
<keyword evidence="5" id="KW-0317">Glutathione biosynthesis</keyword>
<dbReference type="PIRSF" id="PIRSF017901">
    <property type="entry name" value="GCL"/>
    <property type="match status" value="1"/>
</dbReference>
<evidence type="ECO:0000256" key="5">
    <source>
        <dbReference type="ARBA" id="ARBA00022684"/>
    </source>
</evidence>
<keyword evidence="7 10" id="KW-0067">ATP-binding</keyword>
<name>A0A368E0Z4_9PROT</name>
<dbReference type="EMBL" id="QOQF01000005">
    <property type="protein sequence ID" value="RCL77772.1"/>
    <property type="molecule type" value="Genomic_DNA"/>
</dbReference>
<dbReference type="GO" id="GO:0004357">
    <property type="term" value="F:glutamate-cysteine ligase activity"/>
    <property type="evidence" value="ECO:0007669"/>
    <property type="project" value="UniProtKB-UniRule"/>
</dbReference>
<keyword evidence="4 10" id="KW-0436">Ligase</keyword>
<comment type="subunit">
    <text evidence="3">Homodimer or monomer when oxidized or reduced, respectively.</text>
</comment>
<dbReference type="EC" id="6.3.2.2" evidence="10"/>
<keyword evidence="6 10" id="KW-0547">Nucleotide-binding</keyword>
<dbReference type="AlphaFoldDB" id="A0A368E0Z4"/>
<evidence type="ECO:0000256" key="10">
    <source>
        <dbReference type="PIRNR" id="PIRNR017901"/>
    </source>
</evidence>
<dbReference type="Pfam" id="PF04107">
    <property type="entry name" value="GCS2"/>
    <property type="match status" value="1"/>
</dbReference>
<comment type="pathway">
    <text evidence="1">Sulfur metabolism; glutathione biosynthesis; glutathione from L-cysteine and L-glutamate: step 1/2.</text>
</comment>
<accession>A0A368E0Z4</accession>
<dbReference type="InterPro" id="IPR011556">
    <property type="entry name" value="Glut_cys_lig_pln_type"/>
</dbReference>
<keyword evidence="8" id="KW-0809">Transit peptide</keyword>
<protein>
    <recommendedName>
        <fullName evidence="10">Glutamate--cysteine ligase</fullName>
        <ecNumber evidence="10">6.3.2.2</ecNumber>
    </recommendedName>
</protein>
<dbReference type="GO" id="GO:0005524">
    <property type="term" value="F:ATP binding"/>
    <property type="evidence" value="ECO:0007669"/>
    <property type="project" value="UniProtKB-UniRule"/>
</dbReference>
<comment type="function">
    <text evidence="10">Catalyzes the synthesis of gamma-glutamylcysteine (gamma-GC).</text>
</comment>
<comment type="similarity">
    <text evidence="10">Belongs to the glutamate--cysteine ligase type 2 family. EgtA subfamily.</text>
</comment>
<evidence type="ECO:0000313" key="12">
    <source>
        <dbReference type="EMBL" id="RCL77772.1"/>
    </source>
</evidence>
<evidence type="ECO:0000256" key="6">
    <source>
        <dbReference type="ARBA" id="ARBA00022741"/>
    </source>
</evidence>
<dbReference type="PANTHER" id="PTHR34378:SF1">
    <property type="entry name" value="GLUTAMATE--CYSTEINE LIGASE, CHLOROPLASTIC"/>
    <property type="match status" value="1"/>
</dbReference>
<evidence type="ECO:0000256" key="4">
    <source>
        <dbReference type="ARBA" id="ARBA00022598"/>
    </source>
</evidence>
<evidence type="ECO:0000256" key="9">
    <source>
        <dbReference type="ARBA" id="ARBA00023157"/>
    </source>
</evidence>
<dbReference type="PANTHER" id="PTHR34378">
    <property type="entry name" value="GLUTAMATE--CYSTEINE LIGASE, CHLOROPLASTIC"/>
    <property type="match status" value="1"/>
</dbReference>
<dbReference type="GO" id="GO:0006750">
    <property type="term" value="P:glutathione biosynthetic process"/>
    <property type="evidence" value="ECO:0007669"/>
    <property type="project" value="UniProtKB-UniRule"/>
</dbReference>
<evidence type="ECO:0000256" key="3">
    <source>
        <dbReference type="ARBA" id="ARBA00011153"/>
    </source>
</evidence>
<organism evidence="12 13">
    <name type="scientific">PS1 clade bacterium</name>
    <dbReference type="NCBI Taxonomy" id="2175152"/>
    <lineage>
        <taxon>Bacteria</taxon>
        <taxon>Pseudomonadati</taxon>
        <taxon>Pseudomonadota</taxon>
        <taxon>Alphaproteobacteria</taxon>
        <taxon>PS1 clade</taxon>
    </lineage>
</organism>
<evidence type="ECO:0000256" key="11">
    <source>
        <dbReference type="PIRSR" id="PIRSR017901-50"/>
    </source>
</evidence>
<proteinExistence type="inferred from homology"/>
<sequence length="450" mass="50012">MTEHLENKASLIEWIAAGEKPKDQWRIGTEHEKFGYRPGDFTPLPYDGPDGIRAMLDGLISNGWQGKYEGETLVALTRPQEQGGGSVTLEPGGQLELSGAPLANIHQTCAEVGTHLKEVLQLADSLGQAYMGIGYAPDWSVADMPKMPKGRYDIMTDYMPTRGTRGLEMMYLTATVQVNLDFASEADMVEKMQIAIALQPVATALFANSPFINGQSMGHMSERSLVWLDTDAERTGNLPFVFDDFGYERYVDYALDVPMYFVIRDGRFIDATGLSFKDFLDGNLSALPGEKPTGEDWENHLTTLFPEARLKRFIEMRGADSGPRDTFCALPAFWVGLLYDEATQKKALEMISDWSQEERDALRINAARQGLKAEFRDGHVLDIARQALDLSREGLVARGAKDYEGADETQYLRPLEAVLEQGCSPAEALATKLSNEWEGDITSVYKALTY</sequence>